<feature type="region of interest" description="Disordered" evidence="4">
    <location>
        <begin position="709"/>
        <end position="769"/>
    </location>
</feature>
<feature type="compositionally biased region" description="Basic and acidic residues" evidence="4">
    <location>
        <begin position="1401"/>
        <end position="1415"/>
    </location>
</feature>
<dbReference type="Pfam" id="PF25541">
    <property type="entry name" value="TBCA_PH"/>
    <property type="match status" value="1"/>
</dbReference>
<feature type="region of interest" description="Disordered" evidence="4">
    <location>
        <begin position="1430"/>
        <end position="1449"/>
    </location>
</feature>
<feature type="compositionally biased region" description="Polar residues" evidence="4">
    <location>
        <begin position="338"/>
        <end position="347"/>
    </location>
</feature>
<evidence type="ECO:0000256" key="4">
    <source>
        <dbReference type="SAM" id="MobiDB-lite"/>
    </source>
</evidence>
<evidence type="ECO:0000259" key="5">
    <source>
        <dbReference type="PROSITE" id="PS50003"/>
    </source>
</evidence>
<dbReference type="InParanoid" id="A0A3Q1GW20"/>
<feature type="compositionally biased region" description="Basic and acidic residues" evidence="4">
    <location>
        <begin position="1356"/>
        <end position="1370"/>
    </location>
</feature>
<evidence type="ECO:0000256" key="1">
    <source>
        <dbReference type="ARBA" id="ARBA00004496"/>
    </source>
</evidence>
<accession>A0A3Q1GW20</accession>
<dbReference type="GeneTree" id="ENSGT00940000161121"/>
<feature type="compositionally biased region" description="Low complexity" evidence="4">
    <location>
        <begin position="710"/>
        <end position="721"/>
    </location>
</feature>
<reference evidence="6" key="1">
    <citation type="submission" date="2025-08" db="UniProtKB">
        <authorList>
            <consortium name="Ensembl"/>
        </authorList>
    </citation>
    <scope>IDENTIFICATION</scope>
</reference>
<dbReference type="InterPro" id="IPR057971">
    <property type="entry name" value="PKHA4-7_TBCA"/>
</dbReference>
<feature type="compositionally biased region" description="Low complexity" evidence="4">
    <location>
        <begin position="1077"/>
        <end position="1092"/>
    </location>
</feature>
<feature type="compositionally biased region" description="Basic and acidic residues" evidence="4">
    <location>
        <begin position="962"/>
        <end position="975"/>
    </location>
</feature>
<dbReference type="FunFam" id="2.30.29.30:FF:000103">
    <property type="entry name" value="Pleckstrin homology domain-containing family A member 4"/>
    <property type="match status" value="1"/>
</dbReference>
<dbReference type="GO" id="GO:0016020">
    <property type="term" value="C:membrane"/>
    <property type="evidence" value="ECO:0007669"/>
    <property type="project" value="UniProtKB-ARBA"/>
</dbReference>
<feature type="compositionally biased region" description="Basic and acidic residues" evidence="4">
    <location>
        <begin position="1326"/>
        <end position="1347"/>
    </location>
</feature>
<dbReference type="SMART" id="SM00233">
    <property type="entry name" value="PH"/>
    <property type="match status" value="1"/>
</dbReference>
<dbReference type="InterPro" id="IPR011993">
    <property type="entry name" value="PH-like_dom_sf"/>
</dbReference>
<feature type="region of interest" description="Disordered" evidence="4">
    <location>
        <begin position="1039"/>
        <end position="1138"/>
    </location>
</feature>
<feature type="compositionally biased region" description="Polar residues" evidence="4">
    <location>
        <begin position="1093"/>
        <end position="1102"/>
    </location>
</feature>
<feature type="region of interest" description="Disordered" evidence="4">
    <location>
        <begin position="312"/>
        <end position="436"/>
    </location>
</feature>
<feature type="region of interest" description="Disordered" evidence="4">
    <location>
        <begin position="794"/>
        <end position="864"/>
    </location>
</feature>
<dbReference type="STRING" id="80966.ENSAPOP00000031612"/>
<feature type="compositionally biased region" description="Polar residues" evidence="4">
    <location>
        <begin position="401"/>
        <end position="414"/>
    </location>
</feature>
<feature type="compositionally biased region" description="Basic and acidic residues" evidence="4">
    <location>
        <begin position="1055"/>
        <end position="1068"/>
    </location>
</feature>
<dbReference type="PANTHER" id="PTHR12752">
    <property type="entry name" value="PHOSPHOINOSITOL 3-PHOSPHATE-BINDING PROTEIN"/>
    <property type="match status" value="1"/>
</dbReference>
<dbReference type="Ensembl" id="ENSAPOT00000024772.1">
    <property type="protein sequence ID" value="ENSAPOP00000031612.1"/>
    <property type="gene ID" value="ENSAPOG00000000528.1"/>
</dbReference>
<keyword evidence="2" id="KW-0963">Cytoplasm</keyword>
<feature type="compositionally biased region" description="Basic and acidic residues" evidence="4">
    <location>
        <begin position="823"/>
        <end position="841"/>
    </location>
</feature>
<feature type="compositionally biased region" description="Polar residues" evidence="4">
    <location>
        <begin position="1273"/>
        <end position="1283"/>
    </location>
</feature>
<sequence>MPLLLSRQHTRFYFGFSCPRQSTLQHLQLGMHFKPRLSYQPVPAARLVFTQSRPLPATTATQLSPVSFVVGMRNRPVMAQNSIVREFCWKWESTAPSPRENEQLTRKLSQLYRNVAFVCSEVTGRRSWERLKRFYRQRLWLTLYWMDDQDRVSQASSVATISYFPVIKESDGKVQTFGKRCQAAKRDPNCAVVIRGWLNKKDSSGLKLWKRRWFVLSNYCLFYYKDSREESVLGSIPLPSYKILFCTPRECKNRKFTFKVVHQGMRSYFFSADTQEDMLGWVRALSQSAAMEPDSTMSRRCSSYQDFTAIGGSTESVDFPKSPSDEEGPSRKHRHVSRTLSEPSQLSGGRMGRSQSEQRERRGGRHRNTSPSNRSPSPPDLSRRRAYGPNREEDSLPGQDTPPQTDTMGTSRGQLGSRPHTPVGRVDIRPHDDPLMGPQTLYYAPASPKLEFNSTPTTPVTERWQSLSKPAPTYGSVHHIPSGRRPLGKSYSTGAHTDLLPPLPPSSRAAHATHPPQHHHHHHHHHRSHLSVCVLPQAMPPKPDPREMPPIRPLESDADAVLTRLCGCDKLLQSLSVELAQLQMDKDSVQCALEVSRLQLEEWKSQGPRAHEEVLTQKVLLQEELVTIRARMCDVSMEMERVWCQYERMESELSVIRSHLQHICNFGMPQEQSQAQRELWMMEDILAGLKVNRDHFRFLLGLQRHHMFQSAAPHPGSPGSPTERLQSGLPMDMEQEPPVRPPLPQELQETHQSHQSRDQGHSWTESPYEGIYSHTVDPVHRRGNSQPDLLNVKAHRDASESQPGSKWIPPDTTNQSTKKMKMKMSEEEQIERMKRNQERMSNRKKPPIPAPNNQNQSSETKEEAPFPLRVTRVVTAVLPSSLVARRVSVEDPPAELDAPLPEQIPHEMQQKLAEQNKKLLNKPPRRLLVDSPDQTRASVEMHQDQPVKKTSRMQHQGASRIPKRESRSEVSRAESTETSSNQDQEGLGNGSESSSARAEEHSSVLLAPDMDPDPCLTPEQREAKLRRVERIRERVIRSAVRESATTHNQLPIRGQGKDVRREPPDTARKQRMKAGHNSHNSSGSSENNFRSSAELQLSSATSQDDDEEQQHVKKFKTQGKFGSKTQHSGRAGVAKAKIKRPDSPYHISSMIVYQKDGGKGFIGCKDDEQKQLEEHGDDDNESDFKSSDVRAKWFLSTSQWQGFMPLQIPGIETLCNEETTDIDNQPACSDENNDSNEMSSTVSESLEKMKENHSLFYKIACDISISDSDITKNDGNSCAPTSTKPEEEETLLITESGPAEETGKGGTSSDQESEDTSQNLTSEDNENSKIADNKHQDSTVENQDKEAGTTSGNLSEEGHVNEKSTAKESEDNSGQEVKLKVTETVDEAPVQHTDSDQAVDECTKMSEDKKEDQERAKVLKKCRSLSENNNELVQERDDKHAASLSSSSFEGGSVIRSASFGKARVTVLRTSL</sequence>
<feature type="region of interest" description="Disordered" evidence="4">
    <location>
        <begin position="1221"/>
        <end position="1246"/>
    </location>
</feature>
<feature type="compositionally biased region" description="Basic residues" evidence="4">
    <location>
        <begin position="516"/>
        <end position="529"/>
    </location>
</feature>
<dbReference type="InterPro" id="IPR040392">
    <property type="entry name" value="PKHA4-7_PH"/>
</dbReference>
<dbReference type="Pfam" id="PF00169">
    <property type="entry name" value="PH"/>
    <property type="match status" value="1"/>
</dbReference>
<feature type="domain" description="PH" evidence="5">
    <location>
        <begin position="191"/>
        <end position="290"/>
    </location>
</feature>
<proteinExistence type="predicted"/>
<dbReference type="GO" id="GO:0005737">
    <property type="term" value="C:cytoplasm"/>
    <property type="evidence" value="ECO:0007669"/>
    <property type="project" value="UniProtKB-SubCell"/>
</dbReference>
<keyword evidence="3" id="KW-0597">Phosphoprotein</keyword>
<dbReference type="PROSITE" id="PS50003">
    <property type="entry name" value="PH_DOMAIN"/>
    <property type="match status" value="1"/>
</dbReference>
<name>A0A3Q1GW20_9TELE</name>
<feature type="compositionally biased region" description="Basic and acidic residues" evidence="4">
    <location>
        <begin position="748"/>
        <end position="760"/>
    </location>
</feature>
<organism evidence="6 7">
    <name type="scientific">Acanthochromis polyacanthus</name>
    <name type="common">spiny chromis</name>
    <dbReference type="NCBI Taxonomy" id="80966"/>
    <lineage>
        <taxon>Eukaryota</taxon>
        <taxon>Metazoa</taxon>
        <taxon>Chordata</taxon>
        <taxon>Craniata</taxon>
        <taxon>Vertebrata</taxon>
        <taxon>Euteleostomi</taxon>
        <taxon>Actinopterygii</taxon>
        <taxon>Neopterygii</taxon>
        <taxon>Teleostei</taxon>
        <taxon>Neoteleostei</taxon>
        <taxon>Acanthomorphata</taxon>
        <taxon>Ovalentaria</taxon>
        <taxon>Pomacentridae</taxon>
        <taxon>Acanthochromis</taxon>
    </lineage>
</organism>
<dbReference type="Gene3D" id="2.30.29.30">
    <property type="entry name" value="Pleckstrin-homology domain (PH domain)/Phosphotyrosine-binding domain (PTB)"/>
    <property type="match status" value="1"/>
</dbReference>
<dbReference type="Proteomes" id="UP000257200">
    <property type="component" value="Unplaced"/>
</dbReference>
<dbReference type="PANTHER" id="PTHR12752:SF7">
    <property type="entry name" value="PLECKSTRIN HOMOLOGY DOMAIN-CONTAINING FAMILY A MEMBER 4"/>
    <property type="match status" value="1"/>
</dbReference>
<comment type="subcellular location">
    <subcellularLocation>
        <location evidence="1">Cytoplasm</location>
    </subcellularLocation>
</comment>
<feature type="region of interest" description="Disordered" evidence="4">
    <location>
        <begin position="1269"/>
        <end position="1415"/>
    </location>
</feature>
<evidence type="ECO:0000256" key="2">
    <source>
        <dbReference type="ARBA" id="ARBA00022490"/>
    </source>
</evidence>
<protein>
    <submittedName>
        <fullName evidence="6">Pleckstrin homology domain containing A4</fullName>
    </submittedName>
</protein>
<evidence type="ECO:0000313" key="7">
    <source>
        <dbReference type="Proteomes" id="UP000257200"/>
    </source>
</evidence>
<feature type="region of interest" description="Disordered" evidence="4">
    <location>
        <begin position="468"/>
        <end position="531"/>
    </location>
</feature>
<keyword evidence="7" id="KW-1185">Reference proteome</keyword>
<reference evidence="6" key="2">
    <citation type="submission" date="2025-09" db="UniProtKB">
        <authorList>
            <consortium name="Ensembl"/>
        </authorList>
    </citation>
    <scope>IDENTIFICATION</scope>
</reference>
<evidence type="ECO:0000313" key="6">
    <source>
        <dbReference type="Ensembl" id="ENSAPOP00000031612.1"/>
    </source>
</evidence>
<dbReference type="SUPFAM" id="SSF50729">
    <property type="entry name" value="PH domain-like"/>
    <property type="match status" value="1"/>
</dbReference>
<dbReference type="CDD" id="cd13248">
    <property type="entry name" value="PH_PEPP1_2_3"/>
    <property type="match status" value="1"/>
</dbReference>
<evidence type="ECO:0000256" key="3">
    <source>
        <dbReference type="ARBA" id="ARBA00022553"/>
    </source>
</evidence>
<dbReference type="InterPro" id="IPR001849">
    <property type="entry name" value="PH_domain"/>
</dbReference>
<feature type="region of interest" description="Disordered" evidence="4">
    <location>
        <begin position="918"/>
        <end position="1026"/>
    </location>
</feature>